<keyword evidence="2" id="KW-1185">Reference proteome</keyword>
<reference evidence="2" key="1">
    <citation type="journal article" date="2019" name="Int. J. Syst. Evol. Microbiol.">
        <title>The Global Catalogue of Microorganisms (GCM) 10K type strain sequencing project: providing services to taxonomists for standard genome sequencing and annotation.</title>
        <authorList>
            <consortium name="The Broad Institute Genomics Platform"/>
            <consortium name="The Broad Institute Genome Sequencing Center for Infectious Disease"/>
            <person name="Wu L."/>
            <person name="Ma J."/>
        </authorList>
    </citation>
    <scope>NUCLEOTIDE SEQUENCE [LARGE SCALE GENOMIC DNA]</scope>
    <source>
        <strain evidence="2">CGMCC 1.15928</strain>
    </source>
</reference>
<proteinExistence type="predicted"/>
<name>A0ABQ1JBX9_9PROT</name>
<protein>
    <submittedName>
        <fullName evidence="1">Uncharacterized protein</fullName>
    </submittedName>
</protein>
<evidence type="ECO:0000313" key="1">
    <source>
        <dbReference type="EMBL" id="GGB63181.1"/>
    </source>
</evidence>
<comment type="caution">
    <text evidence="1">The sequence shown here is derived from an EMBL/GenBank/DDBJ whole genome shotgun (WGS) entry which is preliminary data.</text>
</comment>
<dbReference type="Proteomes" id="UP000628854">
    <property type="component" value="Unassembled WGS sequence"/>
</dbReference>
<dbReference type="RefSeq" id="WP_084391597.1">
    <property type="nucleotide sequence ID" value="NZ_BMKF01000001.1"/>
</dbReference>
<organism evidence="1 2">
    <name type="scientific">Henriciella pelagia</name>
    <dbReference type="NCBI Taxonomy" id="1977912"/>
    <lineage>
        <taxon>Bacteria</taxon>
        <taxon>Pseudomonadati</taxon>
        <taxon>Pseudomonadota</taxon>
        <taxon>Alphaproteobacteria</taxon>
        <taxon>Hyphomonadales</taxon>
        <taxon>Hyphomonadaceae</taxon>
        <taxon>Henriciella</taxon>
    </lineage>
</organism>
<gene>
    <name evidence="1" type="ORF">GCM10011503_09850</name>
</gene>
<dbReference type="EMBL" id="BMKF01000001">
    <property type="protein sequence ID" value="GGB63181.1"/>
    <property type="molecule type" value="Genomic_DNA"/>
</dbReference>
<accession>A0ABQ1JBX9</accession>
<dbReference type="InterPro" id="IPR046606">
    <property type="entry name" value="DUF6665"/>
</dbReference>
<evidence type="ECO:0000313" key="2">
    <source>
        <dbReference type="Proteomes" id="UP000628854"/>
    </source>
</evidence>
<dbReference type="Pfam" id="PF20370">
    <property type="entry name" value="DUF6665"/>
    <property type="match status" value="1"/>
</dbReference>
<sequence>MAIKAPNLTFDRIQAARARSSLEDEIAQERAAALGRAGRALARAVAALDDRTRNEDRETLLLDAAEKAQGYFIQREMLGIRDHSEIIREYEIPSAVIGRIGIMRRVHSRTHH</sequence>